<keyword evidence="16" id="KW-0511">Multifunctional enzyme</keyword>
<feature type="domain" description="FPG-type" evidence="21">
    <location>
        <begin position="250"/>
        <end position="284"/>
    </location>
</feature>
<keyword evidence="15 23" id="KW-0456">Lyase</keyword>
<evidence type="ECO:0000256" key="17">
    <source>
        <dbReference type="ARBA" id="ARBA00023295"/>
    </source>
</evidence>
<reference evidence="23 24" key="1">
    <citation type="submission" date="2019-09" db="EMBL/GenBank/DDBJ databases">
        <title>In-depth cultivation of the pig gut microbiome towards novel bacterial diversity and tailored functional studies.</title>
        <authorList>
            <person name="Wylensek D."/>
            <person name="Hitch T.C.A."/>
            <person name="Clavel T."/>
        </authorList>
    </citation>
    <scope>NUCLEOTIDE SEQUENCE [LARGE SCALE GENOMIC DNA]</scope>
    <source>
        <strain evidence="23 24">PG-178-WT-4</strain>
    </source>
</reference>
<dbReference type="EMBL" id="VUMH01000001">
    <property type="protein sequence ID" value="MSS26810.1"/>
    <property type="molecule type" value="Genomic_DNA"/>
</dbReference>
<evidence type="ECO:0000256" key="9">
    <source>
        <dbReference type="ARBA" id="ARBA00022763"/>
    </source>
</evidence>
<dbReference type="FunFam" id="1.10.8.50:FF:000003">
    <property type="entry name" value="Formamidopyrimidine-DNA glycosylase"/>
    <property type="match status" value="1"/>
</dbReference>
<dbReference type="PANTHER" id="PTHR22993">
    <property type="entry name" value="FORMAMIDOPYRIMIDINE-DNA GLYCOSYLASE"/>
    <property type="match status" value="1"/>
</dbReference>
<evidence type="ECO:0000256" key="3">
    <source>
        <dbReference type="ARBA" id="ARBA00009409"/>
    </source>
</evidence>
<dbReference type="SUPFAM" id="SSF46946">
    <property type="entry name" value="S13-like H2TH domain"/>
    <property type="match status" value="1"/>
</dbReference>
<gene>
    <name evidence="23" type="primary">mutM</name>
    <name evidence="23" type="ORF">FYJ44_01870</name>
</gene>
<name>A0A6L5XI03_9BACT</name>
<evidence type="ECO:0000256" key="11">
    <source>
        <dbReference type="ARBA" id="ARBA00022801"/>
    </source>
</evidence>
<dbReference type="Pfam" id="PF06827">
    <property type="entry name" value="zf-FPG_IleRS"/>
    <property type="match status" value="1"/>
</dbReference>
<keyword evidence="11 23" id="KW-0378">Hydrolase</keyword>
<dbReference type="InterPro" id="IPR010979">
    <property type="entry name" value="Ribosomal_uS13-like_H2TH"/>
</dbReference>
<proteinExistence type="inferred from homology"/>
<dbReference type="EC" id="4.2.99.18" evidence="6"/>
<dbReference type="PROSITE" id="PS51066">
    <property type="entry name" value="ZF_FPG_2"/>
    <property type="match status" value="1"/>
</dbReference>
<comment type="subunit">
    <text evidence="4">Monomer.</text>
</comment>
<evidence type="ECO:0000256" key="5">
    <source>
        <dbReference type="ARBA" id="ARBA00012024"/>
    </source>
</evidence>
<dbReference type="InterPro" id="IPR010663">
    <property type="entry name" value="Znf_FPG/IleRS"/>
</dbReference>
<comment type="similarity">
    <text evidence="3">Belongs to the FPG family.</text>
</comment>
<organism evidence="23 24">
    <name type="scientific">Desulfovibrio porci</name>
    <dbReference type="NCBI Taxonomy" id="2605782"/>
    <lineage>
        <taxon>Bacteria</taxon>
        <taxon>Pseudomonadati</taxon>
        <taxon>Thermodesulfobacteriota</taxon>
        <taxon>Desulfovibrionia</taxon>
        <taxon>Desulfovibrionales</taxon>
        <taxon>Desulfovibrionaceae</taxon>
        <taxon>Desulfovibrio</taxon>
    </lineage>
</organism>
<comment type="cofactor">
    <cofactor evidence="2">
        <name>Zn(2+)</name>
        <dbReference type="ChEBI" id="CHEBI:29105"/>
    </cofactor>
</comment>
<evidence type="ECO:0000256" key="20">
    <source>
        <dbReference type="PROSITE-ProRule" id="PRU00391"/>
    </source>
</evidence>
<dbReference type="Gene3D" id="1.10.8.50">
    <property type="match status" value="1"/>
</dbReference>
<dbReference type="GO" id="GO:0003684">
    <property type="term" value="F:damaged DNA binding"/>
    <property type="evidence" value="ECO:0007669"/>
    <property type="project" value="InterPro"/>
</dbReference>
<dbReference type="RefSeq" id="WP_154508595.1">
    <property type="nucleotide sequence ID" value="NZ_JAXELC010000055.1"/>
</dbReference>
<dbReference type="CDD" id="cd08966">
    <property type="entry name" value="EcFpg-like_N"/>
    <property type="match status" value="1"/>
</dbReference>
<comment type="caution">
    <text evidence="23">The sequence shown here is derived from an EMBL/GenBank/DDBJ whole genome shotgun (WGS) entry which is preliminary data.</text>
</comment>
<keyword evidence="14" id="KW-0234">DNA repair</keyword>
<keyword evidence="17 23" id="KW-0326">Glycosidase</keyword>
<protein>
    <recommendedName>
        <fullName evidence="7">Formamidopyrimidine-DNA glycosylase</fullName>
        <ecNumber evidence="5">3.2.2.23</ecNumber>
        <ecNumber evidence="6">4.2.99.18</ecNumber>
    </recommendedName>
    <alternativeName>
        <fullName evidence="18">DNA-(apurinic or apyrimidinic site) lyase MutM</fullName>
    </alternativeName>
</protein>
<dbReference type="GO" id="GO:0034039">
    <property type="term" value="F:8-oxo-7,8-dihydroguanine DNA N-glycosylase activity"/>
    <property type="evidence" value="ECO:0007669"/>
    <property type="project" value="TreeGrafter"/>
</dbReference>
<dbReference type="InterPro" id="IPR035937">
    <property type="entry name" value="FPG_N"/>
</dbReference>
<evidence type="ECO:0000256" key="13">
    <source>
        <dbReference type="ARBA" id="ARBA00023125"/>
    </source>
</evidence>
<evidence type="ECO:0000256" key="16">
    <source>
        <dbReference type="ARBA" id="ARBA00023268"/>
    </source>
</evidence>
<keyword evidence="13" id="KW-0238">DNA-binding</keyword>
<dbReference type="Pfam" id="PF01149">
    <property type="entry name" value="Fapy_DNA_glyco"/>
    <property type="match status" value="1"/>
</dbReference>
<dbReference type="GO" id="GO:0008270">
    <property type="term" value="F:zinc ion binding"/>
    <property type="evidence" value="ECO:0007669"/>
    <property type="project" value="UniProtKB-KW"/>
</dbReference>
<dbReference type="SUPFAM" id="SSF57716">
    <property type="entry name" value="Glucocorticoid receptor-like (DNA-binding domain)"/>
    <property type="match status" value="1"/>
</dbReference>
<evidence type="ECO:0000256" key="6">
    <source>
        <dbReference type="ARBA" id="ARBA00012720"/>
    </source>
</evidence>
<feature type="domain" description="Formamidopyrimidine-DNA glycosylase catalytic" evidence="22">
    <location>
        <begin position="2"/>
        <end position="127"/>
    </location>
</feature>
<dbReference type="InterPro" id="IPR012319">
    <property type="entry name" value="FPG_cat"/>
</dbReference>
<evidence type="ECO:0000256" key="14">
    <source>
        <dbReference type="ARBA" id="ARBA00023204"/>
    </source>
</evidence>
<dbReference type="PROSITE" id="PS01242">
    <property type="entry name" value="ZF_FPG_1"/>
    <property type="match status" value="1"/>
</dbReference>
<dbReference type="SUPFAM" id="SSF81624">
    <property type="entry name" value="N-terminal domain of MutM-like DNA repair proteins"/>
    <property type="match status" value="1"/>
</dbReference>
<dbReference type="SMART" id="SM00898">
    <property type="entry name" value="Fapy_DNA_glyco"/>
    <property type="match status" value="1"/>
</dbReference>
<dbReference type="AlphaFoldDB" id="A0A6L5XI03"/>
<dbReference type="NCBIfam" id="TIGR00577">
    <property type="entry name" value="fpg"/>
    <property type="match status" value="1"/>
</dbReference>
<evidence type="ECO:0000256" key="18">
    <source>
        <dbReference type="ARBA" id="ARBA00030638"/>
    </source>
</evidence>
<evidence type="ECO:0000313" key="23">
    <source>
        <dbReference type="EMBL" id="MSS26810.1"/>
    </source>
</evidence>
<evidence type="ECO:0000313" key="24">
    <source>
        <dbReference type="Proteomes" id="UP000477488"/>
    </source>
</evidence>
<keyword evidence="9" id="KW-0227">DNA damage</keyword>
<dbReference type="SMART" id="SM01232">
    <property type="entry name" value="H2TH"/>
    <property type="match status" value="1"/>
</dbReference>
<dbReference type="InterPro" id="IPR000214">
    <property type="entry name" value="Znf_DNA_glyclase/AP_lyase"/>
</dbReference>
<dbReference type="EC" id="3.2.2.23" evidence="5"/>
<keyword evidence="8" id="KW-0479">Metal-binding</keyword>
<dbReference type="Pfam" id="PF06831">
    <property type="entry name" value="H2TH"/>
    <property type="match status" value="1"/>
</dbReference>
<dbReference type="GO" id="GO:0006284">
    <property type="term" value="P:base-excision repair"/>
    <property type="evidence" value="ECO:0007669"/>
    <property type="project" value="InterPro"/>
</dbReference>
<dbReference type="InterPro" id="IPR015887">
    <property type="entry name" value="DNA_glyclase_Znf_dom_DNA_BS"/>
</dbReference>
<evidence type="ECO:0000259" key="22">
    <source>
        <dbReference type="PROSITE" id="PS51068"/>
    </source>
</evidence>
<evidence type="ECO:0000256" key="4">
    <source>
        <dbReference type="ARBA" id="ARBA00011245"/>
    </source>
</evidence>
<sequence length="284" mass="30654">MPELPEVETVARTLRPQVQECVLSGAEVLRASSLHPLSLPLAALTGRRIADVGRRGKLLLLHLAPPDGAPESGPAPDMLAVHLRMTGRLMTWPRSTPPGPHTRCIFDLRAPDGDARRLFFDDTRAFGLVLAATPEIRQAWDFWRELGPEPLEIGARAFAALLKGRGAALKAVLLDQKVIAGIGNIYADESLFQAGLDPRRKAAGLSPAQSRCLLAALQDVLRRSIAQCGSSIRDYRDANGDVGAFQNSFAVYGRGGAACVRCGRPLEKIRVAGRATVFCPHCQK</sequence>
<dbReference type="GO" id="GO:0140078">
    <property type="term" value="F:class I DNA-(apurinic or apyrimidinic site) endonuclease activity"/>
    <property type="evidence" value="ECO:0007669"/>
    <property type="project" value="UniProtKB-EC"/>
</dbReference>
<dbReference type="InterPro" id="IPR020629">
    <property type="entry name" value="FPG_Glyclase"/>
</dbReference>
<keyword evidence="10 20" id="KW-0863">Zinc-finger</keyword>
<evidence type="ECO:0000256" key="1">
    <source>
        <dbReference type="ARBA" id="ARBA00001668"/>
    </source>
</evidence>
<dbReference type="NCBIfam" id="NF002211">
    <property type="entry name" value="PRK01103.1"/>
    <property type="match status" value="1"/>
</dbReference>
<comment type="catalytic activity">
    <reaction evidence="19">
        <text>2'-deoxyribonucleotide-(2'-deoxyribose 5'-phosphate)-2'-deoxyribonucleotide-DNA = a 3'-end 2'-deoxyribonucleotide-(2,3-dehydro-2,3-deoxyribose 5'-phosphate)-DNA + a 5'-end 5'-phospho-2'-deoxyribonucleoside-DNA + H(+)</text>
        <dbReference type="Rhea" id="RHEA:66592"/>
        <dbReference type="Rhea" id="RHEA-COMP:13180"/>
        <dbReference type="Rhea" id="RHEA-COMP:16897"/>
        <dbReference type="Rhea" id="RHEA-COMP:17067"/>
        <dbReference type="ChEBI" id="CHEBI:15378"/>
        <dbReference type="ChEBI" id="CHEBI:136412"/>
        <dbReference type="ChEBI" id="CHEBI:157695"/>
        <dbReference type="ChEBI" id="CHEBI:167181"/>
        <dbReference type="EC" id="4.2.99.18"/>
    </reaction>
</comment>
<evidence type="ECO:0000256" key="2">
    <source>
        <dbReference type="ARBA" id="ARBA00001947"/>
    </source>
</evidence>
<evidence type="ECO:0000256" key="7">
    <source>
        <dbReference type="ARBA" id="ARBA00016240"/>
    </source>
</evidence>
<evidence type="ECO:0000259" key="21">
    <source>
        <dbReference type="PROSITE" id="PS51066"/>
    </source>
</evidence>
<dbReference type="Proteomes" id="UP000477488">
    <property type="component" value="Unassembled WGS sequence"/>
</dbReference>
<dbReference type="PANTHER" id="PTHR22993:SF9">
    <property type="entry name" value="FORMAMIDOPYRIMIDINE-DNA GLYCOSYLASE"/>
    <property type="match status" value="1"/>
</dbReference>
<evidence type="ECO:0000256" key="8">
    <source>
        <dbReference type="ARBA" id="ARBA00022723"/>
    </source>
</evidence>
<evidence type="ECO:0000256" key="10">
    <source>
        <dbReference type="ARBA" id="ARBA00022771"/>
    </source>
</evidence>
<accession>A0A6L5XI03</accession>
<comment type="catalytic activity">
    <reaction evidence="1">
        <text>Hydrolysis of DNA containing ring-opened 7-methylguanine residues, releasing 2,6-diamino-4-hydroxy-5-(N-methyl)formamidopyrimidine.</text>
        <dbReference type="EC" id="3.2.2.23"/>
    </reaction>
</comment>
<evidence type="ECO:0000256" key="15">
    <source>
        <dbReference type="ARBA" id="ARBA00023239"/>
    </source>
</evidence>
<dbReference type="Gene3D" id="3.20.190.10">
    <property type="entry name" value="MutM-like, N-terminal"/>
    <property type="match status" value="1"/>
</dbReference>
<dbReference type="InterPro" id="IPR015886">
    <property type="entry name" value="H2TH_FPG"/>
</dbReference>
<evidence type="ECO:0000256" key="12">
    <source>
        <dbReference type="ARBA" id="ARBA00022833"/>
    </source>
</evidence>
<dbReference type="PROSITE" id="PS51068">
    <property type="entry name" value="FPG_CAT"/>
    <property type="match status" value="1"/>
</dbReference>
<evidence type="ECO:0000256" key="19">
    <source>
        <dbReference type="ARBA" id="ARBA00044632"/>
    </source>
</evidence>
<keyword evidence="12" id="KW-0862">Zinc</keyword>
<keyword evidence="24" id="KW-1185">Reference proteome</keyword>